<feature type="chain" id="PRO_5029032832" description="Urocanate reductase" evidence="5">
    <location>
        <begin position="22"/>
        <end position="568"/>
    </location>
</feature>
<dbReference type="InterPro" id="IPR027477">
    <property type="entry name" value="Succ_DH/fumarate_Rdtase_cat_sf"/>
</dbReference>
<dbReference type="Pfam" id="PF00890">
    <property type="entry name" value="FAD_binding_2"/>
    <property type="match status" value="1"/>
</dbReference>
<dbReference type="GO" id="GO:0010181">
    <property type="term" value="F:FMN binding"/>
    <property type="evidence" value="ECO:0007669"/>
    <property type="project" value="InterPro"/>
</dbReference>
<dbReference type="PANTHER" id="PTHR43400">
    <property type="entry name" value="FUMARATE REDUCTASE"/>
    <property type="match status" value="1"/>
</dbReference>
<evidence type="ECO:0000256" key="5">
    <source>
        <dbReference type="RuleBase" id="RU366062"/>
    </source>
</evidence>
<dbReference type="SMART" id="SM00900">
    <property type="entry name" value="FMN_bind"/>
    <property type="match status" value="1"/>
</dbReference>
<dbReference type="Gene3D" id="3.90.700.10">
    <property type="entry name" value="Succinate dehydrogenase/fumarate reductase flavoprotein, catalytic domain"/>
    <property type="match status" value="1"/>
</dbReference>
<comment type="similarity">
    <text evidence="1 5">Belongs to the FAD-dependent oxidoreductase 2 family. FRD/SDH subfamily.</text>
</comment>
<dbReference type="InterPro" id="IPR010960">
    <property type="entry name" value="Flavocytochrome_c"/>
</dbReference>
<dbReference type="GO" id="GO:0016020">
    <property type="term" value="C:membrane"/>
    <property type="evidence" value="ECO:0007669"/>
    <property type="project" value="InterPro"/>
</dbReference>
<name>A0A7G9GY18_9FUSO</name>
<dbReference type="InterPro" id="IPR050315">
    <property type="entry name" value="FAD-oxidoreductase_2"/>
</dbReference>
<dbReference type="InterPro" id="IPR007329">
    <property type="entry name" value="FMN-bd"/>
</dbReference>
<dbReference type="Gene3D" id="3.90.1010.20">
    <property type="match status" value="1"/>
</dbReference>
<dbReference type="EC" id="1.3.99.33" evidence="5"/>
<dbReference type="RefSeq" id="WP_187423051.1">
    <property type="nucleotide sequence ID" value="NZ_CP060637.1"/>
</dbReference>
<dbReference type="GO" id="GO:0016627">
    <property type="term" value="F:oxidoreductase activity, acting on the CH-CH group of donors"/>
    <property type="evidence" value="ECO:0007669"/>
    <property type="project" value="UniProtKB-ARBA"/>
</dbReference>
<gene>
    <name evidence="7" type="ORF">H9Q81_02345</name>
</gene>
<comment type="cofactor">
    <cofactor evidence="5">
        <name>FMN</name>
        <dbReference type="ChEBI" id="CHEBI:58210"/>
    </cofactor>
    <text evidence="5">Binds 1 or 2 FMN covalently per subunit.</text>
</comment>
<dbReference type="KEGG" id="fho:H9Q81_02345"/>
<dbReference type="PANTHER" id="PTHR43400:SF7">
    <property type="entry name" value="FAD-DEPENDENT OXIDOREDUCTASE 2 FAD BINDING DOMAIN-CONTAINING PROTEIN"/>
    <property type="match status" value="1"/>
</dbReference>
<evidence type="ECO:0000256" key="1">
    <source>
        <dbReference type="ARBA" id="ARBA00008040"/>
    </source>
</evidence>
<dbReference type="InterPro" id="IPR003953">
    <property type="entry name" value="FAD-dep_OxRdtase_2_FAD-bd"/>
</dbReference>
<proteinExistence type="inferred from homology"/>
<keyword evidence="5" id="KW-0732">Signal</keyword>
<dbReference type="Gene3D" id="3.50.50.60">
    <property type="entry name" value="FAD/NAD(P)-binding domain"/>
    <property type="match status" value="1"/>
</dbReference>
<protein>
    <recommendedName>
        <fullName evidence="5">Urocanate reductase</fullName>
        <ecNumber evidence="5">1.3.99.33</ecNumber>
    </recommendedName>
</protein>
<keyword evidence="4 5" id="KW-0560">Oxidoreductase</keyword>
<dbReference type="InterPro" id="IPR036188">
    <property type="entry name" value="FAD/NAD-bd_sf"/>
</dbReference>
<feature type="signal peptide" evidence="5">
    <location>
        <begin position="1"/>
        <end position="21"/>
    </location>
</feature>
<dbReference type="Proteomes" id="UP000515913">
    <property type="component" value="Chromosome"/>
</dbReference>
<evidence type="ECO:0000256" key="3">
    <source>
        <dbReference type="ARBA" id="ARBA00022827"/>
    </source>
</evidence>
<reference evidence="7 8" key="1">
    <citation type="submission" date="2020-08" db="EMBL/GenBank/DDBJ databases">
        <authorList>
            <person name="Liu C."/>
            <person name="Sun Q."/>
        </authorList>
    </citation>
    <scope>NUCLEOTIDE SEQUENCE [LARGE SCALE GENOMIC DNA]</scope>
    <source>
        <strain evidence="7 8">NSJ-57</strain>
    </source>
</reference>
<dbReference type="FunFam" id="3.90.700.10:FF:000007">
    <property type="entry name" value="NADH-dependent fumarate reductase"/>
    <property type="match status" value="1"/>
</dbReference>
<evidence type="ECO:0000256" key="2">
    <source>
        <dbReference type="ARBA" id="ARBA00022630"/>
    </source>
</evidence>
<dbReference type="SUPFAM" id="SSF56425">
    <property type="entry name" value="Succinate dehydrogenase/fumarate reductase flavoprotein, catalytic domain"/>
    <property type="match status" value="1"/>
</dbReference>
<keyword evidence="3 5" id="KW-0274">FAD</keyword>
<comment type="catalytic activity">
    <reaction evidence="5">
        <text>dihydrourocanate + A = urocanate + AH2</text>
        <dbReference type="Rhea" id="RHEA:36059"/>
        <dbReference type="ChEBI" id="CHEBI:13193"/>
        <dbReference type="ChEBI" id="CHEBI:17499"/>
        <dbReference type="ChEBI" id="CHEBI:27247"/>
        <dbReference type="ChEBI" id="CHEBI:72991"/>
        <dbReference type="EC" id="1.3.99.33"/>
    </reaction>
</comment>
<dbReference type="EMBL" id="CP060637">
    <property type="protein sequence ID" value="QNM15700.1"/>
    <property type="molecule type" value="Genomic_DNA"/>
</dbReference>
<keyword evidence="8" id="KW-1185">Reference proteome</keyword>
<evidence type="ECO:0000313" key="7">
    <source>
        <dbReference type="EMBL" id="QNM15700.1"/>
    </source>
</evidence>
<dbReference type="NCBIfam" id="TIGR01813">
    <property type="entry name" value="flavo_cyto_c"/>
    <property type="match status" value="1"/>
</dbReference>
<comment type="cofactor">
    <cofactor evidence="5">
        <name>FAD</name>
        <dbReference type="ChEBI" id="CHEBI:57692"/>
    </cofactor>
    <text evidence="5">Binds 1 FAD per subunit.</text>
</comment>
<dbReference type="PRINTS" id="PR00368">
    <property type="entry name" value="FADPNR"/>
</dbReference>
<organism evidence="7 8">
    <name type="scientific">Fusobacterium hominis</name>
    <dbReference type="NCBI Taxonomy" id="2764326"/>
    <lineage>
        <taxon>Bacteria</taxon>
        <taxon>Fusobacteriati</taxon>
        <taxon>Fusobacteriota</taxon>
        <taxon>Fusobacteriia</taxon>
        <taxon>Fusobacteriales</taxon>
        <taxon>Fusobacteriaceae</taxon>
        <taxon>Fusobacterium</taxon>
    </lineage>
</organism>
<evidence type="ECO:0000256" key="4">
    <source>
        <dbReference type="ARBA" id="ARBA00023002"/>
    </source>
</evidence>
<feature type="domain" description="FMN-binding" evidence="6">
    <location>
        <begin position="30"/>
        <end position="103"/>
    </location>
</feature>
<evidence type="ECO:0000313" key="8">
    <source>
        <dbReference type="Proteomes" id="UP000515913"/>
    </source>
</evidence>
<evidence type="ECO:0000259" key="6">
    <source>
        <dbReference type="SMART" id="SM00900"/>
    </source>
</evidence>
<dbReference type="SUPFAM" id="SSF51905">
    <property type="entry name" value="FAD/NAD(P)-binding domain"/>
    <property type="match status" value="1"/>
</dbReference>
<dbReference type="AlphaFoldDB" id="A0A7G9GY18"/>
<accession>A0A7G9GY18</accession>
<keyword evidence="2 5" id="KW-0285">Flavoprotein</keyword>
<sequence length="568" mass="60430">MRKKLISFLSAITLVCSTTYGATVESIGNGYKGDIKIRMSYEGNQIKDIEVLEQQESNFTKRAMNQVINSIIETQNTDVDNVAGATYTSEGVKEAVRAAVAAAGITLSSKAPVQKQAVTITDTTTDIVVVGGGGAGLTAAIAAKEKGANVILLEKMPMLGGNTNYATAGINAANSKLQKDLKIEDSSKLFYDDTLKGGKNKNNPELLKTLTDNSGDIITWLTERGADITEISYTGGQSIKRTHRPTGGKAIGPVVVEALSETAQKQGIDIRTDSYVSEILKEGNSVVGVKVKHNDQTYTIKSKAVIMATGGFGANPEMVKQYNPNLQGFGSTNSPAITGEGIKMVQKAGGDLVDMTEIQTHPTVVHNNTAMITEAVRGEGAVLINRDGKRFINELETRDVVSKAELSQSGKSAFLVFDQGIREKLKAADGYVKKGFAKEAATIEELAKKLGIDPKNMVTSIDQYNQYVKNGKDTDFNKDILPKELNQGPFYAIEVSPAVHHTMGGVRINNAAEVLDTNGKPVKGLYAAGEVTGGVHGGNRIGGNAMTDITVFGKIAGENAASFIKTVK</sequence>
<dbReference type="Pfam" id="PF04205">
    <property type="entry name" value="FMN_bind"/>
    <property type="match status" value="1"/>
</dbReference>